<evidence type="ECO:0000256" key="3">
    <source>
        <dbReference type="PROSITE-ProRule" id="PRU00169"/>
    </source>
</evidence>
<dbReference type="Proteomes" id="UP000642070">
    <property type="component" value="Unassembled WGS sequence"/>
</dbReference>
<dbReference type="SUPFAM" id="SSF46894">
    <property type="entry name" value="C-terminal effector domain of the bipartite response regulators"/>
    <property type="match status" value="1"/>
</dbReference>
<evidence type="ECO:0000313" key="7">
    <source>
        <dbReference type="Proteomes" id="UP000642070"/>
    </source>
</evidence>
<feature type="modified residue" description="4-aspartylphosphate" evidence="3">
    <location>
        <position position="59"/>
    </location>
</feature>
<accession>A0A917UDL9</accession>
<dbReference type="GO" id="GO:0003677">
    <property type="term" value="F:DNA binding"/>
    <property type="evidence" value="ECO:0007669"/>
    <property type="project" value="UniProtKB-KW"/>
</dbReference>
<dbReference type="RefSeq" id="WP_229837148.1">
    <property type="nucleotide sequence ID" value="NZ_BMPI01000101.1"/>
</dbReference>
<dbReference type="Pfam" id="PF00196">
    <property type="entry name" value="GerE"/>
    <property type="match status" value="1"/>
</dbReference>
<keyword evidence="1 3" id="KW-0597">Phosphoprotein</keyword>
<dbReference type="PROSITE" id="PS50110">
    <property type="entry name" value="RESPONSE_REGULATORY"/>
    <property type="match status" value="1"/>
</dbReference>
<evidence type="ECO:0000313" key="6">
    <source>
        <dbReference type="EMBL" id="GGM85389.1"/>
    </source>
</evidence>
<protein>
    <submittedName>
        <fullName evidence="6">DNA-binding response regulator</fullName>
    </submittedName>
</protein>
<proteinExistence type="predicted"/>
<evidence type="ECO:0000256" key="1">
    <source>
        <dbReference type="ARBA" id="ARBA00022553"/>
    </source>
</evidence>
<dbReference type="SUPFAM" id="SSF52172">
    <property type="entry name" value="CheY-like"/>
    <property type="match status" value="1"/>
</dbReference>
<reference evidence="6" key="1">
    <citation type="journal article" date="2014" name="Int. J. Syst. Evol. Microbiol.">
        <title>Complete genome sequence of Corynebacterium casei LMG S-19264T (=DSM 44701T), isolated from a smear-ripened cheese.</title>
        <authorList>
            <consortium name="US DOE Joint Genome Institute (JGI-PGF)"/>
            <person name="Walter F."/>
            <person name="Albersmeier A."/>
            <person name="Kalinowski J."/>
            <person name="Ruckert C."/>
        </authorList>
    </citation>
    <scope>NUCLEOTIDE SEQUENCE</scope>
    <source>
        <strain evidence="6">JCM 19831</strain>
    </source>
</reference>
<dbReference type="GO" id="GO:0006355">
    <property type="term" value="P:regulation of DNA-templated transcription"/>
    <property type="evidence" value="ECO:0007669"/>
    <property type="project" value="InterPro"/>
</dbReference>
<dbReference type="InterPro" id="IPR039420">
    <property type="entry name" value="WalR-like"/>
</dbReference>
<dbReference type="GO" id="GO:0000160">
    <property type="term" value="P:phosphorelay signal transduction system"/>
    <property type="evidence" value="ECO:0007669"/>
    <property type="project" value="InterPro"/>
</dbReference>
<dbReference type="PANTHER" id="PTHR43214">
    <property type="entry name" value="TWO-COMPONENT RESPONSE REGULATOR"/>
    <property type="match status" value="1"/>
</dbReference>
<dbReference type="InterPro" id="IPR058245">
    <property type="entry name" value="NreC/VraR/RcsB-like_REC"/>
</dbReference>
<dbReference type="PROSITE" id="PS50043">
    <property type="entry name" value="HTH_LUXR_2"/>
    <property type="match status" value="1"/>
</dbReference>
<dbReference type="SMART" id="SM00421">
    <property type="entry name" value="HTH_LUXR"/>
    <property type="match status" value="1"/>
</dbReference>
<dbReference type="PROSITE" id="PS00622">
    <property type="entry name" value="HTH_LUXR_1"/>
    <property type="match status" value="1"/>
</dbReference>
<dbReference type="SMART" id="SM00448">
    <property type="entry name" value="REC"/>
    <property type="match status" value="1"/>
</dbReference>
<organism evidence="6 7">
    <name type="scientific">Dactylosporangium sucinum</name>
    <dbReference type="NCBI Taxonomy" id="1424081"/>
    <lineage>
        <taxon>Bacteria</taxon>
        <taxon>Bacillati</taxon>
        <taxon>Actinomycetota</taxon>
        <taxon>Actinomycetes</taxon>
        <taxon>Micromonosporales</taxon>
        <taxon>Micromonosporaceae</taxon>
        <taxon>Dactylosporangium</taxon>
    </lineage>
</organism>
<sequence>MSGGASIRVAVVDDHPVFRLGMVALIETLDGMECVGDAADVASAVVLAGERHPDVVLMDLHLDRDSGIEATRLIRARYPRVTVLVVTMLDDDDSIYGALRAGASGYLLKGASPAEVERGIRAVAAGSVLLGPAVGARAVDLMTARASAPEPFPQLTEREREVLRLVAGGLDNTAIAYRLALRPKTVRNHVSSIFVKLQVKDRSQAIVRAREQGLGGP</sequence>
<dbReference type="PRINTS" id="PR00038">
    <property type="entry name" value="HTHLUXR"/>
</dbReference>
<name>A0A917UDL9_9ACTN</name>
<reference evidence="6" key="2">
    <citation type="submission" date="2020-09" db="EMBL/GenBank/DDBJ databases">
        <authorList>
            <person name="Sun Q."/>
            <person name="Ohkuma M."/>
        </authorList>
    </citation>
    <scope>NUCLEOTIDE SEQUENCE</scope>
    <source>
        <strain evidence="6">JCM 19831</strain>
    </source>
</reference>
<keyword evidence="7" id="KW-1185">Reference proteome</keyword>
<keyword evidence="2 6" id="KW-0238">DNA-binding</keyword>
<dbReference type="CDD" id="cd17535">
    <property type="entry name" value="REC_NarL-like"/>
    <property type="match status" value="1"/>
</dbReference>
<comment type="caution">
    <text evidence="6">The sequence shown here is derived from an EMBL/GenBank/DDBJ whole genome shotgun (WGS) entry which is preliminary data.</text>
</comment>
<evidence type="ECO:0000259" key="4">
    <source>
        <dbReference type="PROSITE" id="PS50043"/>
    </source>
</evidence>
<evidence type="ECO:0000259" key="5">
    <source>
        <dbReference type="PROSITE" id="PS50110"/>
    </source>
</evidence>
<dbReference type="Gene3D" id="3.40.50.2300">
    <property type="match status" value="1"/>
</dbReference>
<dbReference type="CDD" id="cd06170">
    <property type="entry name" value="LuxR_C_like"/>
    <property type="match status" value="1"/>
</dbReference>
<dbReference type="PANTHER" id="PTHR43214:SF43">
    <property type="entry name" value="TWO-COMPONENT RESPONSE REGULATOR"/>
    <property type="match status" value="1"/>
</dbReference>
<evidence type="ECO:0000256" key="2">
    <source>
        <dbReference type="ARBA" id="ARBA00023125"/>
    </source>
</evidence>
<dbReference type="Pfam" id="PF00072">
    <property type="entry name" value="Response_reg"/>
    <property type="match status" value="1"/>
</dbReference>
<gene>
    <name evidence="6" type="ORF">GCM10007977_103940</name>
</gene>
<feature type="domain" description="HTH luxR-type" evidence="4">
    <location>
        <begin position="148"/>
        <end position="213"/>
    </location>
</feature>
<dbReference type="InterPro" id="IPR000792">
    <property type="entry name" value="Tscrpt_reg_LuxR_C"/>
</dbReference>
<dbReference type="InterPro" id="IPR001789">
    <property type="entry name" value="Sig_transdc_resp-reg_receiver"/>
</dbReference>
<dbReference type="EMBL" id="BMPI01000101">
    <property type="protein sequence ID" value="GGM85389.1"/>
    <property type="molecule type" value="Genomic_DNA"/>
</dbReference>
<dbReference type="InterPro" id="IPR011006">
    <property type="entry name" value="CheY-like_superfamily"/>
</dbReference>
<feature type="domain" description="Response regulatory" evidence="5">
    <location>
        <begin position="8"/>
        <end position="124"/>
    </location>
</feature>
<dbReference type="InterPro" id="IPR016032">
    <property type="entry name" value="Sig_transdc_resp-reg_C-effctor"/>
</dbReference>
<dbReference type="AlphaFoldDB" id="A0A917UDL9"/>